<organism evidence="1 2">
    <name type="scientific">Seonamhaeicola maritimus</name>
    <dbReference type="NCBI Taxonomy" id="2591822"/>
    <lineage>
        <taxon>Bacteria</taxon>
        <taxon>Pseudomonadati</taxon>
        <taxon>Bacteroidota</taxon>
        <taxon>Flavobacteriia</taxon>
        <taxon>Flavobacteriales</taxon>
        <taxon>Flavobacteriaceae</taxon>
    </lineage>
</organism>
<accession>A0A5C7GDT7</accession>
<reference evidence="1 2" key="1">
    <citation type="submission" date="2019-08" db="EMBL/GenBank/DDBJ databases">
        <title>Seonamhaeicola sediminis sp. nov., isolated from marine sediment.</title>
        <authorList>
            <person name="Cao W.R."/>
        </authorList>
    </citation>
    <scope>NUCLEOTIDE SEQUENCE [LARGE SCALE GENOMIC DNA]</scope>
    <source>
        <strain evidence="1 2">1505</strain>
    </source>
</reference>
<dbReference type="RefSeq" id="WP_147769849.1">
    <property type="nucleotide sequence ID" value="NZ_VRKQ01000020.1"/>
</dbReference>
<gene>
    <name evidence="1" type="ORF">FUA22_17270</name>
</gene>
<proteinExistence type="predicted"/>
<sequence>MKRLLTLFLTFLLFGCTKELKKPKNGLTKSINEIIEYTIQIQKDSVENEIRDTLLITTKKYGKNDNIVNQTRKTLFDNQQMQIDYIYNSSNRLKKEIVKMSTDSLPLIVNYIYKDTLLYQSSSIVNYIKEKFEQVETHYYRNDNTKQKSIMTQIYVDTEFKDTIRNSLIKTYFDKGERVDSILSINLNRQGQNRKTLYEYDGNNVIGLKEFNQMDSLISSKSYEYKMDKFDNWIEKKIFEIGLLKTEIIREIKYK</sequence>
<dbReference type="Proteomes" id="UP000321080">
    <property type="component" value="Unassembled WGS sequence"/>
</dbReference>
<evidence type="ECO:0000313" key="1">
    <source>
        <dbReference type="EMBL" id="TXG34851.1"/>
    </source>
</evidence>
<keyword evidence="2" id="KW-1185">Reference proteome</keyword>
<dbReference type="OrthoDB" id="1048580at2"/>
<name>A0A5C7GDT7_9FLAO</name>
<evidence type="ECO:0000313" key="2">
    <source>
        <dbReference type="Proteomes" id="UP000321080"/>
    </source>
</evidence>
<protein>
    <recommendedName>
        <fullName evidence="3">Lipoprotein</fullName>
    </recommendedName>
</protein>
<dbReference type="AlphaFoldDB" id="A0A5C7GDT7"/>
<evidence type="ECO:0008006" key="3">
    <source>
        <dbReference type="Google" id="ProtNLM"/>
    </source>
</evidence>
<dbReference type="PROSITE" id="PS51257">
    <property type="entry name" value="PROKAR_LIPOPROTEIN"/>
    <property type="match status" value="1"/>
</dbReference>
<comment type="caution">
    <text evidence="1">The sequence shown here is derived from an EMBL/GenBank/DDBJ whole genome shotgun (WGS) entry which is preliminary data.</text>
</comment>
<dbReference type="EMBL" id="VRKQ01000020">
    <property type="protein sequence ID" value="TXG34851.1"/>
    <property type="molecule type" value="Genomic_DNA"/>
</dbReference>